<protein>
    <submittedName>
        <fullName evidence="1">Uncharacterized protein</fullName>
    </submittedName>
</protein>
<dbReference type="Gramene" id="OGLUM03G40340.1">
    <property type="protein sequence ID" value="OGLUM03G40340.1"/>
    <property type="gene ID" value="OGLUM03G40340"/>
</dbReference>
<keyword evidence="2" id="KW-1185">Reference proteome</keyword>
<dbReference type="PANTHER" id="PTHR18868">
    <property type="entry name" value="OS07G0665300 PROTEIN-RELATED"/>
    <property type="match status" value="1"/>
</dbReference>
<proteinExistence type="predicted"/>
<dbReference type="STRING" id="40148.A0A0D9ZFM0"/>
<evidence type="ECO:0000313" key="2">
    <source>
        <dbReference type="Proteomes" id="UP000026961"/>
    </source>
</evidence>
<dbReference type="HOGENOM" id="CLU_079750_0_0_1"/>
<name>A0A0D9ZFM0_9ORYZ</name>
<reference evidence="1" key="1">
    <citation type="submission" date="2015-04" db="UniProtKB">
        <authorList>
            <consortium name="EnsemblPlants"/>
        </authorList>
    </citation>
    <scope>IDENTIFICATION</scope>
</reference>
<organism evidence="1">
    <name type="scientific">Oryza glumipatula</name>
    <dbReference type="NCBI Taxonomy" id="40148"/>
    <lineage>
        <taxon>Eukaryota</taxon>
        <taxon>Viridiplantae</taxon>
        <taxon>Streptophyta</taxon>
        <taxon>Embryophyta</taxon>
        <taxon>Tracheophyta</taxon>
        <taxon>Spermatophyta</taxon>
        <taxon>Magnoliopsida</taxon>
        <taxon>Liliopsida</taxon>
        <taxon>Poales</taxon>
        <taxon>Poaceae</taxon>
        <taxon>BOP clade</taxon>
        <taxon>Oryzoideae</taxon>
        <taxon>Oryzeae</taxon>
        <taxon>Oryzinae</taxon>
        <taxon>Oryza</taxon>
    </lineage>
</organism>
<dbReference type="Proteomes" id="UP000026961">
    <property type="component" value="Chromosome 3"/>
</dbReference>
<dbReference type="SUPFAM" id="SSF50494">
    <property type="entry name" value="Trypsin-like serine proteases"/>
    <property type="match status" value="1"/>
</dbReference>
<dbReference type="EnsemblPlants" id="OGLUM03G40340.1">
    <property type="protein sequence ID" value="OGLUM03G40340.1"/>
    <property type="gene ID" value="OGLUM03G40340"/>
</dbReference>
<accession>A0A0D9ZFM0</accession>
<evidence type="ECO:0000313" key="1">
    <source>
        <dbReference type="EnsemblPlants" id="OGLUM03G40340.1"/>
    </source>
</evidence>
<sequence length="227" mass="25497">MEYSNIAKKRKGVIVKIVTRYKAPGVETTPGQRCGNDYLTENNYPKPPLNILYGGRRHFACTGFFIEWTNGYRIILTSASLGGIGGPLVDLDGNVLGMNFYDKKIGTPYLRWHVITALLKLTSVVTLEGPLPCYAGVYLPGWNGGDNANLNRVFDQTACTSKYCFVLPQSPPVAPDWTIETGNSVTLNRWPVPLPYWRQPDDMEEEEPPRGFEDMYTYVDGVRLCNF</sequence>
<dbReference type="InterPro" id="IPR009003">
    <property type="entry name" value="Peptidase_S1_PA"/>
</dbReference>
<dbReference type="AlphaFoldDB" id="A0A0D9ZFM0"/>
<reference evidence="1" key="2">
    <citation type="submission" date="2018-05" db="EMBL/GenBank/DDBJ databases">
        <title>OgluRS3 (Oryza glumaepatula Reference Sequence Version 3).</title>
        <authorList>
            <person name="Zhang J."/>
            <person name="Kudrna D."/>
            <person name="Lee S."/>
            <person name="Talag J."/>
            <person name="Welchert J."/>
            <person name="Wing R.A."/>
        </authorList>
    </citation>
    <scope>NUCLEOTIDE SEQUENCE [LARGE SCALE GENOMIC DNA]</scope>
</reference>